<sequence length="862" mass="99568">MTPSPPVYRTFVQPETLPEKKSYPAPIGVNHVISTIYSKHAVFIEQDDRRGLIPVNKLEKAISKALTIFYLYAGRLSPEPRGRFSVKDFDKGCLFQVCELPDSFEEYKKNRFGYATVPVDQLMPIHRYTSFDTPLVGVQLTQLQGGQALAYSINHRLGDGVPFTGFMSAVAYALRHEKVPPIEMYYDWQRPPLKPSPKYDLSIDYPVMKEVPKPVIAMDPGPSMKRVFAIAEDKAEELKRQMKQEVADKEDVRISVRDAITAFMYRAIVKARRLKGQCNLVYVVSKRNAHPDKRLLQYFGNYFVPVTVPGKHDELMHSPMSSTAQRIREHVDQVNPEYMDSLEYYLNNVEDPRKVYPPVRRMTAKDVMWSDASRFVFGYDVGYGKHSSMSRGWNDPMPMAVVAMVPKYKGAFELIVQLDPESMERLMNDKQCLCIRSFLSLSRLRVFHLLSFTSFTDSSLYGRHDVSATSIFSQYYNQSTGPPTHRTFVQPETLQEKKELSSTRWHYSNYLAHLYKVYRIEQDDRGGGLIPVNKLEKAIAKALSKLYLYAGRLSPEPRGRFSVKDFDRDIFSKYSTKLHGGQVLGFLFLHRILDGLCNSLFMDIMAYDLHGQESPSQIYYDWQRPPLKPTSPKYDHSIDYPMMREIPQSQRMMLDPDQCMKRILPVPVHKAEELKRQLEQEMSDMNAKISVRMLLLLLCIGPVVSKRHAHPDKRLLQHYEHYFVTATIPGKHDELIHRPMSSTAQRIHGQVVNVNPEYMDSLEHYLNNVEDPSKLSPPARGCVMWSDWSRFKICFDYGYGKSRNFCRSWMDPVPMAVVTMAMPWEGAFDVIVQLDPESMERLMNDEQINIIHLAPFNTNDKE</sequence>
<dbReference type="Proteomes" id="UP000027586">
    <property type="component" value="Unassembled WGS sequence"/>
</dbReference>
<organism evidence="3 4">
    <name type="scientific">Lichtheimia corymbifera JMRC:FSU:9682</name>
    <dbReference type="NCBI Taxonomy" id="1263082"/>
    <lineage>
        <taxon>Eukaryota</taxon>
        <taxon>Fungi</taxon>
        <taxon>Fungi incertae sedis</taxon>
        <taxon>Mucoromycota</taxon>
        <taxon>Mucoromycotina</taxon>
        <taxon>Mucoromycetes</taxon>
        <taxon>Mucorales</taxon>
        <taxon>Lichtheimiaceae</taxon>
        <taxon>Lichtheimia</taxon>
    </lineage>
</organism>
<accession>A0A068RN96</accession>
<evidence type="ECO:0000313" key="3">
    <source>
        <dbReference type="EMBL" id="CDH51195.1"/>
    </source>
</evidence>
<dbReference type="Pfam" id="PF02458">
    <property type="entry name" value="Transferase"/>
    <property type="match status" value="1"/>
</dbReference>
<comment type="caution">
    <text evidence="3">The sequence shown here is derived from an EMBL/GenBank/DDBJ whole genome shotgun (WGS) entry which is preliminary data.</text>
</comment>
<name>A0A068RN96_9FUNG</name>
<keyword evidence="4" id="KW-1185">Reference proteome</keyword>
<reference evidence="3" key="1">
    <citation type="submission" date="2013-08" db="EMBL/GenBank/DDBJ databases">
        <title>Gene expansion shapes genome architecture in the human pathogen Lichtheimia corymbifera: an evolutionary genomics analysis in the ancient terrestrial Mucorales (Mucoromycotina).</title>
        <authorList>
            <person name="Schwartze V.U."/>
            <person name="Winter S."/>
            <person name="Shelest E."/>
            <person name="Marcet-Houben M."/>
            <person name="Horn F."/>
            <person name="Wehner S."/>
            <person name="Hoffmann K."/>
            <person name="Riege K."/>
            <person name="Sammeth M."/>
            <person name="Nowrousian M."/>
            <person name="Valiante V."/>
            <person name="Linde J."/>
            <person name="Jacobsen I.D."/>
            <person name="Marz M."/>
            <person name="Brakhage A.A."/>
            <person name="Gabaldon T."/>
            <person name="Bocker S."/>
            <person name="Voigt K."/>
        </authorList>
    </citation>
    <scope>NUCLEOTIDE SEQUENCE [LARGE SCALE GENOMIC DNA]</scope>
    <source>
        <strain evidence="3">FSU 9682</strain>
    </source>
</reference>
<dbReference type="PANTHER" id="PTHR31896:SF64">
    <property type="entry name" value="TRICHOTHECENE 3-O-ACETYLTRANSFERASE"/>
    <property type="match status" value="1"/>
</dbReference>
<dbReference type="OrthoDB" id="1862401at2759"/>
<evidence type="ECO:0008006" key="5">
    <source>
        <dbReference type="Google" id="ProtNLM"/>
    </source>
</evidence>
<dbReference type="EMBL" id="CBTN010000009">
    <property type="protein sequence ID" value="CDH51195.1"/>
    <property type="molecule type" value="Genomic_DNA"/>
</dbReference>
<keyword evidence="1" id="KW-0808">Transferase</keyword>
<dbReference type="VEuPathDB" id="FungiDB:LCOR_02837.1"/>
<evidence type="ECO:0000256" key="2">
    <source>
        <dbReference type="SAM" id="Coils"/>
    </source>
</evidence>
<feature type="coiled-coil region" evidence="2">
    <location>
        <begin position="228"/>
        <end position="255"/>
    </location>
</feature>
<dbReference type="Gene3D" id="3.30.559.10">
    <property type="entry name" value="Chloramphenicol acetyltransferase-like domain"/>
    <property type="match status" value="3"/>
</dbReference>
<dbReference type="InterPro" id="IPR023213">
    <property type="entry name" value="CAT-like_dom_sf"/>
</dbReference>
<dbReference type="InterPro" id="IPR051283">
    <property type="entry name" value="Sec_Metabolite_Acyltrans"/>
</dbReference>
<evidence type="ECO:0000256" key="1">
    <source>
        <dbReference type="ARBA" id="ARBA00022679"/>
    </source>
</evidence>
<proteinExistence type="predicted"/>
<dbReference type="AlphaFoldDB" id="A0A068RN96"/>
<evidence type="ECO:0000313" key="4">
    <source>
        <dbReference type="Proteomes" id="UP000027586"/>
    </source>
</evidence>
<keyword evidence="2" id="KW-0175">Coiled coil</keyword>
<gene>
    <name evidence="3" type="ORF">LCOR_02837.1</name>
</gene>
<dbReference type="PANTHER" id="PTHR31896">
    <property type="entry name" value="FAMILY REGULATORY PROTEIN, PUTATIVE (AFU_ORTHOLOGUE AFUA_3G14730)-RELATED"/>
    <property type="match status" value="1"/>
</dbReference>
<dbReference type="GO" id="GO:0016740">
    <property type="term" value="F:transferase activity"/>
    <property type="evidence" value="ECO:0007669"/>
    <property type="project" value="UniProtKB-KW"/>
</dbReference>
<dbReference type="STRING" id="1263082.A0A068RN96"/>
<protein>
    <recommendedName>
        <fullName evidence="5">Transferase family protein</fullName>
    </recommendedName>
</protein>